<keyword evidence="2" id="KW-1185">Reference proteome</keyword>
<name>A0A433D4X2_9FUNG</name>
<comment type="caution">
    <text evidence="1">The sequence shown here is derived from an EMBL/GenBank/DDBJ whole genome shotgun (WGS) entry which is preliminary data.</text>
</comment>
<proteinExistence type="predicted"/>
<dbReference type="OrthoDB" id="200398at2759"/>
<dbReference type="Proteomes" id="UP000268093">
    <property type="component" value="Unassembled WGS sequence"/>
</dbReference>
<dbReference type="AlphaFoldDB" id="A0A433D4X2"/>
<gene>
    <name evidence="1" type="ORF">BC936DRAFT_147626</name>
</gene>
<dbReference type="EMBL" id="RBNI01006656">
    <property type="protein sequence ID" value="RUP45882.1"/>
    <property type="molecule type" value="Genomic_DNA"/>
</dbReference>
<accession>A0A433D4X2</accession>
<reference evidence="1 2" key="1">
    <citation type="journal article" date="2018" name="New Phytol.">
        <title>Phylogenomics of Endogonaceae and evolution of mycorrhizas within Mucoromycota.</title>
        <authorList>
            <person name="Chang Y."/>
            <person name="Desiro A."/>
            <person name="Na H."/>
            <person name="Sandor L."/>
            <person name="Lipzen A."/>
            <person name="Clum A."/>
            <person name="Barry K."/>
            <person name="Grigoriev I.V."/>
            <person name="Martin F.M."/>
            <person name="Stajich J.E."/>
            <person name="Smith M.E."/>
            <person name="Bonito G."/>
            <person name="Spatafora J.W."/>
        </authorList>
    </citation>
    <scope>NUCLEOTIDE SEQUENCE [LARGE SCALE GENOMIC DNA]</scope>
    <source>
        <strain evidence="1 2">GMNB39</strain>
    </source>
</reference>
<sequence>MVLVEGLTPFICPPVVNPPATIYMGKDKFESECWVEGDWMRALESSIEVCRYGLLYDPD</sequence>
<protein>
    <submittedName>
        <fullName evidence="1">Uncharacterized protein</fullName>
    </submittedName>
</protein>
<organism evidence="1 2">
    <name type="scientific">Jimgerdemannia flammicorona</name>
    <dbReference type="NCBI Taxonomy" id="994334"/>
    <lineage>
        <taxon>Eukaryota</taxon>
        <taxon>Fungi</taxon>
        <taxon>Fungi incertae sedis</taxon>
        <taxon>Mucoromycota</taxon>
        <taxon>Mucoromycotina</taxon>
        <taxon>Endogonomycetes</taxon>
        <taxon>Endogonales</taxon>
        <taxon>Endogonaceae</taxon>
        <taxon>Jimgerdemannia</taxon>
    </lineage>
</organism>
<evidence type="ECO:0000313" key="2">
    <source>
        <dbReference type="Proteomes" id="UP000268093"/>
    </source>
</evidence>
<evidence type="ECO:0000313" key="1">
    <source>
        <dbReference type="EMBL" id="RUP45882.1"/>
    </source>
</evidence>